<evidence type="ECO:0000259" key="1">
    <source>
        <dbReference type="PROSITE" id="PS51704"/>
    </source>
</evidence>
<protein>
    <submittedName>
        <fullName evidence="2">Glycerophosphoryl diester phosphodiesterase</fullName>
        <ecNumber evidence="2">3.1.4.46</ecNumber>
    </submittedName>
</protein>
<keyword evidence="2" id="KW-0378">Hydrolase</keyword>
<sequence length="242" mass="25685">MLQVIAHRGASGSAPENTLAAVELALEHGADRIEVDLRRTADGALVLLHDSTPRRTTDIGPERAGDPVDSFSLAALRRLDAGAWFDVRFAGQRVPVLGELLDLVRGRAGVHLELKDPARYPGLERQVLAALGRNDDVLVQSFDHASMRRVHALAPEVPVALLVEERPDADLLRAAAGFAAEVNPALDALDADVVAAIGEHGLRTSVWTVDEASDLRRVAGLGVDAIITDEPALARALLAGVP</sequence>
<dbReference type="Gene3D" id="3.20.20.190">
    <property type="entry name" value="Phosphatidylinositol (PI) phosphodiesterase"/>
    <property type="match status" value="1"/>
</dbReference>
<dbReference type="PANTHER" id="PTHR46211">
    <property type="entry name" value="GLYCEROPHOSPHORYL DIESTER PHOSPHODIESTERASE"/>
    <property type="match status" value="1"/>
</dbReference>
<dbReference type="SUPFAM" id="SSF51695">
    <property type="entry name" value="PLC-like phosphodiesterases"/>
    <property type="match status" value="1"/>
</dbReference>
<dbReference type="Pfam" id="PF03009">
    <property type="entry name" value="GDPD"/>
    <property type="match status" value="1"/>
</dbReference>
<dbReference type="InterPro" id="IPR017946">
    <property type="entry name" value="PLC-like_Pdiesterase_TIM-brl"/>
</dbReference>
<dbReference type="AlphaFoldDB" id="A0A6J4Q5J6"/>
<reference evidence="2" key="1">
    <citation type="submission" date="2020-02" db="EMBL/GenBank/DDBJ databases">
        <authorList>
            <person name="Meier V. D."/>
        </authorList>
    </citation>
    <scope>NUCLEOTIDE SEQUENCE</scope>
    <source>
        <strain evidence="2">AVDCRST_MAG66</strain>
    </source>
</reference>
<dbReference type="InterPro" id="IPR030395">
    <property type="entry name" value="GP_PDE_dom"/>
</dbReference>
<dbReference type="GO" id="GO:0006629">
    <property type="term" value="P:lipid metabolic process"/>
    <property type="evidence" value="ECO:0007669"/>
    <property type="project" value="InterPro"/>
</dbReference>
<dbReference type="EMBL" id="CADCUS010000506">
    <property type="protein sequence ID" value="CAA9435414.1"/>
    <property type="molecule type" value="Genomic_DNA"/>
</dbReference>
<organism evidence="2">
    <name type="scientific">uncultured Pseudonocardia sp</name>
    <dbReference type="NCBI Taxonomy" id="211455"/>
    <lineage>
        <taxon>Bacteria</taxon>
        <taxon>Bacillati</taxon>
        <taxon>Actinomycetota</taxon>
        <taxon>Actinomycetes</taxon>
        <taxon>Pseudonocardiales</taxon>
        <taxon>Pseudonocardiaceae</taxon>
        <taxon>Pseudonocardia</taxon>
        <taxon>environmental samples</taxon>
    </lineage>
</organism>
<accession>A0A6J4Q5J6</accession>
<dbReference type="PROSITE" id="PS51704">
    <property type="entry name" value="GP_PDE"/>
    <property type="match status" value="1"/>
</dbReference>
<dbReference type="GO" id="GO:0008889">
    <property type="term" value="F:glycerophosphodiester phosphodiesterase activity"/>
    <property type="evidence" value="ECO:0007669"/>
    <property type="project" value="UniProtKB-EC"/>
</dbReference>
<proteinExistence type="predicted"/>
<gene>
    <name evidence="2" type="ORF">AVDCRST_MAG66-3549</name>
</gene>
<dbReference type="PANTHER" id="PTHR46211:SF1">
    <property type="entry name" value="GLYCEROPHOSPHODIESTER PHOSPHODIESTERASE, CYTOPLASMIC"/>
    <property type="match status" value="1"/>
</dbReference>
<evidence type="ECO:0000313" key="2">
    <source>
        <dbReference type="EMBL" id="CAA9435414.1"/>
    </source>
</evidence>
<dbReference type="EC" id="3.1.4.46" evidence="2"/>
<name>A0A6J4Q5J6_9PSEU</name>
<feature type="domain" description="GP-PDE" evidence="1">
    <location>
        <begin position="2"/>
        <end position="238"/>
    </location>
</feature>